<dbReference type="GeneID" id="41966659"/>
<evidence type="ECO:0000256" key="1">
    <source>
        <dbReference type="SAM" id="Coils"/>
    </source>
</evidence>
<reference evidence="4" key="3">
    <citation type="submission" date="2025-08" db="UniProtKB">
        <authorList>
            <consortium name="RefSeq"/>
        </authorList>
    </citation>
    <scope>IDENTIFICATION</scope>
    <source>
        <strain evidence="4">NI907</strain>
    </source>
</reference>
<name>A0A6P8ANL4_PYRGI</name>
<accession>A0A6P8ANL4</accession>
<feature type="compositionally biased region" description="Polar residues" evidence="2">
    <location>
        <begin position="10"/>
        <end position="19"/>
    </location>
</feature>
<gene>
    <name evidence="4" type="ORF">PgNI_11790</name>
</gene>
<dbReference type="KEGG" id="pgri:PgNI_11790"/>
<reference evidence="3 4" key="1">
    <citation type="journal article" date="2019" name="Mol. Biol. Evol.">
        <title>Blast fungal genomes show frequent chromosomal changes, gene gains and losses, and effector gene turnover.</title>
        <authorList>
            <person name="Gomez Luciano L.B."/>
            <person name="Jason Tsai I."/>
            <person name="Chuma I."/>
            <person name="Tosa Y."/>
            <person name="Chen Y.H."/>
            <person name="Li J.Y."/>
            <person name="Li M.Y."/>
            <person name="Jade Lu M.Y."/>
            <person name="Nakayashiki H."/>
            <person name="Li W.H."/>
        </authorList>
    </citation>
    <scope>NUCLEOTIDE SEQUENCE [LARGE SCALE GENOMIC DNA]</scope>
    <source>
        <strain evidence="3 4">NI907</strain>
    </source>
</reference>
<keyword evidence="1" id="KW-0175">Coiled coil</keyword>
<evidence type="ECO:0000313" key="4">
    <source>
        <dbReference type="RefSeq" id="XP_030976478.1"/>
    </source>
</evidence>
<feature type="compositionally biased region" description="Polar residues" evidence="2">
    <location>
        <begin position="506"/>
        <end position="516"/>
    </location>
</feature>
<reference evidence="4" key="2">
    <citation type="submission" date="2019-10" db="EMBL/GenBank/DDBJ databases">
        <authorList>
            <consortium name="NCBI Genome Project"/>
        </authorList>
    </citation>
    <scope>NUCLEOTIDE SEQUENCE</scope>
    <source>
        <strain evidence="4">NI907</strain>
    </source>
</reference>
<proteinExistence type="predicted"/>
<evidence type="ECO:0000313" key="3">
    <source>
        <dbReference type="Proteomes" id="UP000515153"/>
    </source>
</evidence>
<dbReference type="AlphaFoldDB" id="A0A6P8ANL4"/>
<evidence type="ECO:0000256" key="2">
    <source>
        <dbReference type="SAM" id="MobiDB-lite"/>
    </source>
</evidence>
<dbReference type="RefSeq" id="XP_030976478.1">
    <property type="nucleotide sequence ID" value="XM_031131754.1"/>
</dbReference>
<feature type="region of interest" description="Disordered" evidence="2">
    <location>
        <begin position="506"/>
        <end position="560"/>
    </location>
</feature>
<feature type="region of interest" description="Disordered" evidence="2">
    <location>
        <begin position="1"/>
        <end position="83"/>
    </location>
</feature>
<keyword evidence="3" id="KW-1185">Reference proteome</keyword>
<feature type="compositionally biased region" description="Basic residues" evidence="2">
    <location>
        <begin position="35"/>
        <end position="44"/>
    </location>
</feature>
<organism evidence="3 4">
    <name type="scientific">Pyricularia grisea</name>
    <name type="common">Crabgrass-specific blast fungus</name>
    <name type="synonym">Magnaporthe grisea</name>
    <dbReference type="NCBI Taxonomy" id="148305"/>
    <lineage>
        <taxon>Eukaryota</taxon>
        <taxon>Fungi</taxon>
        <taxon>Dikarya</taxon>
        <taxon>Ascomycota</taxon>
        <taxon>Pezizomycotina</taxon>
        <taxon>Sordariomycetes</taxon>
        <taxon>Sordariomycetidae</taxon>
        <taxon>Magnaporthales</taxon>
        <taxon>Pyriculariaceae</taxon>
        <taxon>Pyricularia</taxon>
    </lineage>
</organism>
<feature type="coiled-coil region" evidence="1">
    <location>
        <begin position="432"/>
        <end position="459"/>
    </location>
</feature>
<sequence>MAESGDGQDESQPLSNGQYPPQPRVGPSEEEVKDRRKKLRRRTKTSSSKGKPTNRSAKSRESEKSTPSETPKPAAPAPAYETIEDVTPLPRCVYENTILEMLHLQRPETAWPRLKELSDMMVAERRDATPPQSTKWQLTVFWGRPVTLASKLVFRKLDPYLSSHAEYSGRWLGLKACILRRDDADAGASLPFSMSQLAYSQVEMDTTVELISKMEQEAKRTGDSRVYAAWRALFGIGDSIMDGDQQDRQMLYKVMGSQARTVKRLVAGHEACRRAFGDFEDATSITVEAQAAASQGVDYELNDSLVETSSSEWDCDKVFDALREASTRVMVERLKLTRSQVASLYQVADQQAQEGEKIIEIMKEAQAARDQNKINPKRLMAINVLWQSHLASMQGTRDLIKTATCTLELAEKAFERLPRDIEKWDKRRAEKLAANEEQLRELEGKMGKLQLVMDEHQAKDHAAEAVGKVVAIMEQYRRELGEIEKRQQLSQDPVYTVCKEALSAAQHRNNGSSSGDWPSDVAESEGGLRGAGWEDAPARRAPAATTLSSSVGTQEIEWDV</sequence>
<protein>
    <submittedName>
        <fullName evidence="4">Uncharacterized protein</fullName>
    </submittedName>
</protein>
<dbReference type="Proteomes" id="UP000515153">
    <property type="component" value="Chromosome V"/>
</dbReference>